<keyword evidence="5" id="KW-0560">Oxidoreductase</keyword>
<evidence type="ECO:0000256" key="3">
    <source>
        <dbReference type="ARBA" id="ARBA00012991"/>
    </source>
</evidence>
<keyword evidence="4" id="KW-0101">Branched-chain amino acid catabolism</keyword>
<dbReference type="GeneID" id="25739573"/>
<dbReference type="KEGG" id="mng:MNEG_6697"/>
<comment type="similarity">
    <text evidence="2">Belongs to the HIBADH-related family. 3-hydroxyisobutyrate dehydrogenase subfamily.</text>
</comment>
<dbReference type="InterPro" id="IPR013328">
    <property type="entry name" value="6PGD_dom2"/>
</dbReference>
<evidence type="ECO:0000256" key="8">
    <source>
        <dbReference type="PIRSR" id="PIRSR000103-1"/>
    </source>
</evidence>
<evidence type="ECO:0000256" key="5">
    <source>
        <dbReference type="ARBA" id="ARBA00023002"/>
    </source>
</evidence>
<evidence type="ECO:0000259" key="9">
    <source>
        <dbReference type="Pfam" id="PF03446"/>
    </source>
</evidence>
<evidence type="ECO:0000256" key="2">
    <source>
        <dbReference type="ARBA" id="ARBA00006013"/>
    </source>
</evidence>
<evidence type="ECO:0000256" key="4">
    <source>
        <dbReference type="ARBA" id="ARBA00022456"/>
    </source>
</evidence>
<name>A0A0D2JQB5_9CHLO</name>
<dbReference type="Gene3D" id="3.40.50.720">
    <property type="entry name" value="NAD(P)-binding Rossmann-like Domain"/>
    <property type="match status" value="1"/>
</dbReference>
<feature type="domain" description="3-hydroxyisobutyrate dehydrogenase-like NAD-binding" evidence="10">
    <location>
        <begin position="193"/>
        <end position="319"/>
    </location>
</feature>
<sequence length="330" mass="34364">MRATPKVGLIGLGRIGSRFLEHLLNAGHEVVLHDSNRLAVERVVEAGKGRPAGTVTVSDSPAELAATRGLTTVLTVLPDPAALNDVFTGSRGLLRAKGGLAPSLFVNVSTVDPETITRLAREVARAPLAPGAAPITASGRPTLLDAPATGGVVGAQAAEMCFCVGADDQKDIEAARPVLELLGNHITHTGPVGTGSVAKLCNALVMSASMAAVSEALALGKRLNVNPAVLTDVLNSGSGRTWAGERYNPAPGVVKGAPSNHGYRAGQAVDQVRDQLLMLIRAGEQAHSPTPCAKFTEQVYRALHDEGLGDKDFSSVYRYRYGSGCDNPEW</sequence>
<dbReference type="Pfam" id="PF14833">
    <property type="entry name" value="NAD_binding_11"/>
    <property type="match status" value="1"/>
</dbReference>
<dbReference type="STRING" id="145388.A0A0D2JQB5"/>
<dbReference type="Proteomes" id="UP000054498">
    <property type="component" value="Unassembled WGS sequence"/>
</dbReference>
<dbReference type="InterPro" id="IPR006115">
    <property type="entry name" value="6PGDH_NADP-bd"/>
</dbReference>
<dbReference type="GO" id="GO:0050661">
    <property type="term" value="F:NADP binding"/>
    <property type="evidence" value="ECO:0007669"/>
    <property type="project" value="InterPro"/>
</dbReference>
<evidence type="ECO:0000313" key="11">
    <source>
        <dbReference type="EMBL" id="KIZ01263.1"/>
    </source>
</evidence>
<gene>
    <name evidence="11" type="ORF">MNEG_6697</name>
</gene>
<dbReference type="InterPro" id="IPR029154">
    <property type="entry name" value="HIBADH-like_NADP-bd"/>
</dbReference>
<dbReference type="AlphaFoldDB" id="A0A0D2JQB5"/>
<dbReference type="InterPro" id="IPR008927">
    <property type="entry name" value="6-PGluconate_DH-like_C_sf"/>
</dbReference>
<keyword evidence="6" id="KW-0520">NAD</keyword>
<dbReference type="PANTHER" id="PTHR22981">
    <property type="entry name" value="3-HYDROXYISOBUTYRATE DEHYDROGENASE-RELATED"/>
    <property type="match status" value="1"/>
</dbReference>
<evidence type="ECO:0000256" key="1">
    <source>
        <dbReference type="ARBA" id="ARBA00005109"/>
    </source>
</evidence>
<dbReference type="EMBL" id="KK101333">
    <property type="protein sequence ID" value="KIZ01263.1"/>
    <property type="molecule type" value="Genomic_DNA"/>
</dbReference>
<dbReference type="RefSeq" id="XP_013900282.1">
    <property type="nucleotide sequence ID" value="XM_014044828.1"/>
</dbReference>
<evidence type="ECO:0000256" key="6">
    <source>
        <dbReference type="ARBA" id="ARBA00023027"/>
    </source>
</evidence>
<evidence type="ECO:0000313" key="12">
    <source>
        <dbReference type="Proteomes" id="UP000054498"/>
    </source>
</evidence>
<dbReference type="EC" id="1.1.1.31" evidence="3"/>
<accession>A0A0D2JQB5</accession>
<feature type="active site" evidence="8">
    <location>
        <position position="199"/>
    </location>
</feature>
<evidence type="ECO:0000256" key="7">
    <source>
        <dbReference type="ARBA" id="ARBA00049197"/>
    </source>
</evidence>
<dbReference type="InterPro" id="IPR036291">
    <property type="entry name" value="NAD(P)-bd_dom_sf"/>
</dbReference>
<feature type="domain" description="6-phosphogluconate dehydrogenase NADP-binding" evidence="9">
    <location>
        <begin position="6"/>
        <end position="190"/>
    </location>
</feature>
<dbReference type="GO" id="GO:0051287">
    <property type="term" value="F:NAD binding"/>
    <property type="evidence" value="ECO:0007669"/>
    <property type="project" value="InterPro"/>
</dbReference>
<dbReference type="PIRSF" id="PIRSF000103">
    <property type="entry name" value="HIBADH"/>
    <property type="match status" value="1"/>
</dbReference>
<keyword evidence="12" id="KW-1185">Reference proteome</keyword>
<protein>
    <recommendedName>
        <fullName evidence="3">3-hydroxyisobutyrate dehydrogenase</fullName>
        <ecNumber evidence="3">1.1.1.31</ecNumber>
    </recommendedName>
</protein>
<dbReference type="SUPFAM" id="SSF48179">
    <property type="entry name" value="6-phosphogluconate dehydrogenase C-terminal domain-like"/>
    <property type="match status" value="1"/>
</dbReference>
<dbReference type="Gene3D" id="1.10.1040.10">
    <property type="entry name" value="N-(1-d-carboxylethyl)-l-norvaline Dehydrogenase, domain 2"/>
    <property type="match status" value="1"/>
</dbReference>
<dbReference type="PANTHER" id="PTHR22981:SF7">
    <property type="entry name" value="3-HYDROXYISOBUTYRATE DEHYDROGENASE, MITOCHONDRIAL"/>
    <property type="match status" value="1"/>
</dbReference>
<dbReference type="InterPro" id="IPR015815">
    <property type="entry name" value="HIBADH-related"/>
</dbReference>
<comment type="pathway">
    <text evidence="1">Amino-acid degradation; L-valine degradation.</text>
</comment>
<dbReference type="Pfam" id="PF03446">
    <property type="entry name" value="NAD_binding_2"/>
    <property type="match status" value="1"/>
</dbReference>
<organism evidence="11 12">
    <name type="scientific">Monoraphidium neglectum</name>
    <dbReference type="NCBI Taxonomy" id="145388"/>
    <lineage>
        <taxon>Eukaryota</taxon>
        <taxon>Viridiplantae</taxon>
        <taxon>Chlorophyta</taxon>
        <taxon>core chlorophytes</taxon>
        <taxon>Chlorophyceae</taxon>
        <taxon>CS clade</taxon>
        <taxon>Sphaeropleales</taxon>
        <taxon>Selenastraceae</taxon>
        <taxon>Monoraphidium</taxon>
    </lineage>
</organism>
<dbReference type="SUPFAM" id="SSF51735">
    <property type="entry name" value="NAD(P)-binding Rossmann-fold domains"/>
    <property type="match status" value="1"/>
</dbReference>
<comment type="catalytic activity">
    <reaction evidence="7">
        <text>3-hydroxy-2-methylpropanoate + NAD(+) = 2-methyl-3-oxopropanoate + NADH + H(+)</text>
        <dbReference type="Rhea" id="RHEA:17681"/>
        <dbReference type="ChEBI" id="CHEBI:11805"/>
        <dbReference type="ChEBI" id="CHEBI:15378"/>
        <dbReference type="ChEBI" id="CHEBI:57540"/>
        <dbReference type="ChEBI" id="CHEBI:57700"/>
        <dbReference type="ChEBI" id="CHEBI:57945"/>
        <dbReference type="EC" id="1.1.1.31"/>
    </reaction>
</comment>
<proteinExistence type="inferred from homology"/>
<evidence type="ECO:0000259" key="10">
    <source>
        <dbReference type="Pfam" id="PF14833"/>
    </source>
</evidence>
<dbReference type="GO" id="GO:0008442">
    <property type="term" value="F:3-hydroxyisobutyrate dehydrogenase activity"/>
    <property type="evidence" value="ECO:0007669"/>
    <property type="project" value="UniProtKB-EC"/>
</dbReference>
<dbReference type="OrthoDB" id="21615at2759"/>
<dbReference type="GO" id="GO:0006574">
    <property type="term" value="P:L-valine catabolic process"/>
    <property type="evidence" value="ECO:0007669"/>
    <property type="project" value="TreeGrafter"/>
</dbReference>
<reference evidence="11 12" key="1">
    <citation type="journal article" date="2013" name="BMC Genomics">
        <title>Reconstruction of the lipid metabolism for the microalga Monoraphidium neglectum from its genome sequence reveals characteristics suitable for biofuel production.</title>
        <authorList>
            <person name="Bogen C."/>
            <person name="Al-Dilaimi A."/>
            <person name="Albersmeier A."/>
            <person name="Wichmann J."/>
            <person name="Grundmann M."/>
            <person name="Rupp O."/>
            <person name="Lauersen K.J."/>
            <person name="Blifernez-Klassen O."/>
            <person name="Kalinowski J."/>
            <person name="Goesmann A."/>
            <person name="Mussgnug J.H."/>
            <person name="Kruse O."/>
        </authorList>
    </citation>
    <scope>NUCLEOTIDE SEQUENCE [LARGE SCALE GENOMIC DNA]</scope>
    <source>
        <strain evidence="11 12">SAG 48.87</strain>
    </source>
</reference>